<dbReference type="AlphaFoldDB" id="A0A6T9XWF9"/>
<accession>A0A6T9XWF9</accession>
<dbReference type="Proteomes" id="UP000509458">
    <property type="component" value="Chromosome"/>
</dbReference>
<reference evidence="1 2" key="1">
    <citation type="submission" date="2020-06" db="EMBL/GenBank/DDBJ databases">
        <authorList>
            <person name="Duchaud E."/>
        </authorList>
    </citation>
    <scope>NUCLEOTIDE SEQUENCE [LARGE SCALE GENOMIC DNA]</scope>
    <source>
        <strain evidence="1">Alteromonas fortis</strain>
    </source>
</reference>
<protein>
    <submittedName>
        <fullName evidence="1">Uncharacterized protein</fullName>
    </submittedName>
</protein>
<dbReference type="EMBL" id="LR812090">
    <property type="protein sequence ID" value="CAB9492820.1"/>
    <property type="molecule type" value="Genomic_DNA"/>
</dbReference>
<organism evidence="1 2">
    <name type="scientific">Alteromonas macleodii</name>
    <name type="common">Pseudoalteromonas macleodii</name>
    <dbReference type="NCBI Taxonomy" id="28108"/>
    <lineage>
        <taxon>Bacteria</taxon>
        <taxon>Pseudomonadati</taxon>
        <taxon>Pseudomonadota</taxon>
        <taxon>Gammaproteobacteria</taxon>
        <taxon>Alteromonadales</taxon>
        <taxon>Alteromonadaceae</taxon>
        <taxon>Alteromonas/Salinimonas group</taxon>
        <taxon>Alteromonas</taxon>
    </lineage>
</organism>
<evidence type="ECO:0000313" key="2">
    <source>
        <dbReference type="Proteomes" id="UP000509458"/>
    </source>
</evidence>
<sequence length="125" mass="13646">MRAFIKRYSPSSFTPFLVAWVLSYLIVSTGFQTPDVANNAEVTSQSPLAKFVHSTQSYSLRFSTTKLTDDKGEKLTDAEPPGLISASLNFAFYKASSTKVPSAGPFFTDKTWVKASPRGPPTILS</sequence>
<name>A0A6T9XWF9_ALTMA</name>
<proteinExistence type="predicted"/>
<gene>
    <name evidence="1" type="ORF">ALFOR1_20266</name>
</gene>
<evidence type="ECO:0000313" key="1">
    <source>
        <dbReference type="EMBL" id="CAB9492820.1"/>
    </source>
</evidence>